<reference evidence="1 2" key="1">
    <citation type="journal article" date="2015" name="Nature">
        <title>rRNA introns, odd ribosomes, and small enigmatic genomes across a large radiation of phyla.</title>
        <authorList>
            <person name="Brown C.T."/>
            <person name="Hug L.A."/>
            <person name="Thomas B.C."/>
            <person name="Sharon I."/>
            <person name="Castelle C.J."/>
            <person name="Singh A."/>
            <person name="Wilkins M.J."/>
            <person name="Williams K.H."/>
            <person name="Banfield J.F."/>
        </authorList>
    </citation>
    <scope>NUCLEOTIDE SEQUENCE [LARGE SCALE GENOMIC DNA]</scope>
</reference>
<name>A0A0G0JFU9_9BACT</name>
<sequence>MYVILHKVQQIRLGQVIANEDDIPPTLRYLPKKSIKIIWIGFLNFLKKYGHIAILIALKYWIKLSYFLKRSIDNLKLKIRLLINKYKKPKDENADSAPSGFLKMITDYKKKLKKIKNKMKEEEKNG</sequence>
<accession>A0A0G0JFU9</accession>
<evidence type="ECO:0000313" key="1">
    <source>
        <dbReference type="EMBL" id="KKQ35614.1"/>
    </source>
</evidence>
<protein>
    <submittedName>
        <fullName evidence="1">Uncharacterized protein</fullName>
    </submittedName>
</protein>
<dbReference type="AlphaFoldDB" id="A0A0G0JFU9"/>
<proteinExistence type="predicted"/>
<gene>
    <name evidence="1" type="ORF">US50_C0010G0002</name>
</gene>
<dbReference type="EMBL" id="LBTF01000010">
    <property type="protein sequence ID" value="KKQ35614.1"/>
    <property type="molecule type" value="Genomic_DNA"/>
</dbReference>
<evidence type="ECO:0000313" key="2">
    <source>
        <dbReference type="Proteomes" id="UP000033876"/>
    </source>
</evidence>
<comment type="caution">
    <text evidence="1">The sequence shown here is derived from an EMBL/GenBank/DDBJ whole genome shotgun (WGS) entry which is preliminary data.</text>
</comment>
<dbReference type="Proteomes" id="UP000033876">
    <property type="component" value="Unassembled WGS sequence"/>
</dbReference>
<organism evidence="1 2">
    <name type="scientific">Candidatus Nomurabacteria bacterium GW2011_GWB1_37_5</name>
    <dbReference type="NCBI Taxonomy" id="1618742"/>
    <lineage>
        <taxon>Bacteria</taxon>
        <taxon>Candidatus Nomuraibacteriota</taxon>
    </lineage>
</organism>